<evidence type="ECO:0000256" key="9">
    <source>
        <dbReference type="ARBA" id="ARBA00023264"/>
    </source>
</evidence>
<feature type="transmembrane region" description="Helical" evidence="10">
    <location>
        <begin position="58"/>
        <end position="77"/>
    </location>
</feature>
<keyword evidence="6 10" id="KW-0443">Lipid metabolism</keyword>
<keyword evidence="5 10" id="KW-1133">Transmembrane helix</keyword>
<accession>A0A916QJN4</accession>
<comment type="caution">
    <text evidence="11">The sequence shown here is derived from an EMBL/GenBank/DDBJ whole genome shotgun (WGS) entry which is preliminary data.</text>
</comment>
<comment type="similarity">
    <text evidence="10">Belongs to the PlsY family.</text>
</comment>
<dbReference type="GO" id="GO:0008654">
    <property type="term" value="P:phospholipid biosynthetic process"/>
    <property type="evidence" value="ECO:0007669"/>
    <property type="project" value="UniProtKB-UniRule"/>
</dbReference>
<comment type="subcellular location">
    <subcellularLocation>
        <location evidence="10">Cell membrane</location>
        <topology evidence="10">Multi-pass membrane protein</topology>
    </subcellularLocation>
</comment>
<keyword evidence="8 10" id="KW-0594">Phospholipid biosynthesis</keyword>
<sequence length="208" mass="23170">MFAVKFALSLILAYLIGSFPTGVVIGEAFFHKDIRQYGSGNIGTTNTFRVLGPKAGTVVFLIDFFKGTLATVLPSWLGGMPHYVNLLCGLAAILGHSFSLFLRFKGGKAVATTAGFILGYNLSFFIVCFCIFVPTLFITSMVSMTSLISVVLIFIASLFFHDIYLSLMFAVLVILIYWAHRSNIKRIMEHRENMVPFGIVYWLSKKKH</sequence>
<keyword evidence="12" id="KW-1185">Reference proteome</keyword>
<evidence type="ECO:0000256" key="5">
    <source>
        <dbReference type="ARBA" id="ARBA00022989"/>
    </source>
</evidence>
<evidence type="ECO:0000256" key="4">
    <source>
        <dbReference type="ARBA" id="ARBA00022692"/>
    </source>
</evidence>
<dbReference type="NCBIfam" id="TIGR00023">
    <property type="entry name" value="glycerol-3-phosphate 1-O-acyltransferase PlsY"/>
    <property type="match status" value="1"/>
</dbReference>
<dbReference type="PANTHER" id="PTHR30309">
    <property type="entry name" value="INNER MEMBRANE PROTEIN YGIH"/>
    <property type="match status" value="1"/>
</dbReference>
<reference evidence="11" key="1">
    <citation type="submission" date="2020-08" db="EMBL/GenBank/DDBJ databases">
        <title>Taxonomic study for Lactobacillus species isolated from hardwood bark.</title>
        <authorList>
            <person name="Tohno M."/>
            <person name="Tanizawa Y."/>
        </authorList>
    </citation>
    <scope>NUCLEOTIDE SEQUENCE</scope>
    <source>
        <strain evidence="11">B40</strain>
    </source>
</reference>
<comment type="subunit">
    <text evidence="10">Probably interacts with PlsX.</text>
</comment>
<evidence type="ECO:0000256" key="3">
    <source>
        <dbReference type="ARBA" id="ARBA00022679"/>
    </source>
</evidence>
<evidence type="ECO:0000256" key="1">
    <source>
        <dbReference type="ARBA" id="ARBA00022475"/>
    </source>
</evidence>
<evidence type="ECO:0000256" key="6">
    <source>
        <dbReference type="ARBA" id="ARBA00023098"/>
    </source>
</evidence>
<feature type="transmembrane region" description="Helical" evidence="10">
    <location>
        <begin position="114"/>
        <end position="138"/>
    </location>
</feature>
<keyword evidence="11" id="KW-0012">Acyltransferase</keyword>
<dbReference type="EMBL" id="BMAY01000005">
    <property type="protein sequence ID" value="GFZ26997.1"/>
    <property type="molecule type" value="Genomic_DNA"/>
</dbReference>
<evidence type="ECO:0000256" key="2">
    <source>
        <dbReference type="ARBA" id="ARBA00022516"/>
    </source>
</evidence>
<evidence type="ECO:0000313" key="12">
    <source>
        <dbReference type="Proteomes" id="UP000677218"/>
    </source>
</evidence>
<feature type="transmembrane region" description="Helical" evidence="10">
    <location>
        <begin position="6"/>
        <end position="30"/>
    </location>
</feature>
<dbReference type="GO" id="GO:0043772">
    <property type="term" value="F:acyl-phosphate glycerol-3-phosphate acyltransferase activity"/>
    <property type="evidence" value="ECO:0007669"/>
    <property type="project" value="UniProtKB-UniRule"/>
</dbReference>
<keyword evidence="4 10" id="KW-0812">Transmembrane</keyword>
<keyword evidence="9 10" id="KW-1208">Phospholipid metabolism</keyword>
<organism evidence="11 12">
    <name type="scientific">Lactobacillus corticis</name>
    <dbReference type="NCBI Taxonomy" id="2201249"/>
    <lineage>
        <taxon>Bacteria</taxon>
        <taxon>Bacillati</taxon>
        <taxon>Bacillota</taxon>
        <taxon>Bacilli</taxon>
        <taxon>Lactobacillales</taxon>
        <taxon>Lactobacillaceae</taxon>
        <taxon>Lactobacillus</taxon>
    </lineage>
</organism>
<feature type="transmembrane region" description="Helical" evidence="10">
    <location>
        <begin position="150"/>
        <end position="178"/>
    </location>
</feature>
<dbReference type="Proteomes" id="UP000677218">
    <property type="component" value="Unassembled WGS sequence"/>
</dbReference>
<dbReference type="HAMAP" id="MF_01043">
    <property type="entry name" value="PlsY"/>
    <property type="match status" value="1"/>
</dbReference>
<dbReference type="EC" id="2.3.1.275" evidence="10"/>
<dbReference type="AlphaFoldDB" id="A0A916QJN4"/>
<evidence type="ECO:0000256" key="8">
    <source>
        <dbReference type="ARBA" id="ARBA00023209"/>
    </source>
</evidence>
<keyword evidence="1 10" id="KW-1003">Cell membrane</keyword>
<dbReference type="PANTHER" id="PTHR30309:SF0">
    <property type="entry name" value="GLYCEROL-3-PHOSPHATE ACYLTRANSFERASE-RELATED"/>
    <property type="match status" value="1"/>
</dbReference>
<dbReference type="Pfam" id="PF02660">
    <property type="entry name" value="G3P_acyltransf"/>
    <property type="match status" value="1"/>
</dbReference>
<feature type="transmembrane region" description="Helical" evidence="10">
    <location>
        <begin position="83"/>
        <end position="102"/>
    </location>
</feature>
<evidence type="ECO:0000313" key="11">
    <source>
        <dbReference type="EMBL" id="GFZ26997.1"/>
    </source>
</evidence>
<name>A0A916QJN4_9LACO</name>
<dbReference type="RefSeq" id="WP_212780691.1">
    <property type="nucleotide sequence ID" value="NZ_BMAY01000005.1"/>
</dbReference>
<evidence type="ECO:0000256" key="10">
    <source>
        <dbReference type="HAMAP-Rule" id="MF_01043"/>
    </source>
</evidence>
<dbReference type="SMART" id="SM01207">
    <property type="entry name" value="G3P_acyltransf"/>
    <property type="match status" value="1"/>
</dbReference>
<comment type="catalytic activity">
    <reaction evidence="10">
        <text>an acyl phosphate + sn-glycerol 3-phosphate = a 1-acyl-sn-glycero-3-phosphate + phosphate</text>
        <dbReference type="Rhea" id="RHEA:34075"/>
        <dbReference type="ChEBI" id="CHEBI:43474"/>
        <dbReference type="ChEBI" id="CHEBI:57597"/>
        <dbReference type="ChEBI" id="CHEBI:57970"/>
        <dbReference type="ChEBI" id="CHEBI:59918"/>
        <dbReference type="EC" id="2.3.1.275"/>
    </reaction>
</comment>
<dbReference type="InterPro" id="IPR003811">
    <property type="entry name" value="G3P_acylTferase_PlsY"/>
</dbReference>
<keyword evidence="3 10" id="KW-0808">Transferase</keyword>
<keyword evidence="2 10" id="KW-0444">Lipid biosynthesis</keyword>
<comment type="function">
    <text evidence="10">Catalyzes the transfer of an acyl group from acyl-phosphate (acyl-PO(4)) to glycerol-3-phosphate (G3P) to form lysophosphatidic acid (LPA). This enzyme utilizes acyl-phosphate as fatty acyl donor, but not acyl-CoA or acyl-ACP.</text>
</comment>
<evidence type="ECO:0000256" key="7">
    <source>
        <dbReference type="ARBA" id="ARBA00023136"/>
    </source>
</evidence>
<gene>
    <name evidence="10 11" type="primary">plsY</name>
    <name evidence="11" type="ORF">LCB40_08770</name>
</gene>
<comment type="pathway">
    <text evidence="10">Lipid metabolism; phospholipid metabolism.</text>
</comment>
<protein>
    <recommendedName>
        <fullName evidence="10">Glycerol-3-phosphate acyltransferase</fullName>
    </recommendedName>
    <alternativeName>
        <fullName evidence="10">Acyl-PO4 G3P acyltransferase</fullName>
    </alternativeName>
    <alternativeName>
        <fullName evidence="10">Acyl-phosphate--glycerol-3-phosphate acyltransferase</fullName>
    </alternativeName>
    <alternativeName>
        <fullName evidence="10">G3P acyltransferase</fullName>
        <shortName evidence="10">GPAT</shortName>
        <ecNumber evidence="10">2.3.1.275</ecNumber>
    </alternativeName>
    <alternativeName>
        <fullName evidence="10">Lysophosphatidic acid synthase</fullName>
        <shortName evidence="10">LPA synthase</shortName>
    </alternativeName>
</protein>
<keyword evidence="7 10" id="KW-0472">Membrane</keyword>
<proteinExistence type="inferred from homology"/>
<dbReference type="GO" id="GO:0005886">
    <property type="term" value="C:plasma membrane"/>
    <property type="evidence" value="ECO:0007669"/>
    <property type="project" value="UniProtKB-SubCell"/>
</dbReference>